<evidence type="ECO:0000313" key="9">
    <source>
        <dbReference type="EMBL" id="KAJ3119632.1"/>
    </source>
</evidence>
<keyword evidence="7" id="KW-0539">Nucleus</keyword>
<dbReference type="PROSITE" id="PS50166">
    <property type="entry name" value="IMPORTIN_B_NT"/>
    <property type="match status" value="1"/>
</dbReference>
<feature type="domain" description="Importin N-terminal" evidence="8">
    <location>
        <begin position="23"/>
        <end position="96"/>
    </location>
</feature>
<dbReference type="Pfam" id="PF08506">
    <property type="entry name" value="Cse1"/>
    <property type="match status" value="1"/>
</dbReference>
<evidence type="ECO:0000256" key="4">
    <source>
        <dbReference type="ARBA" id="ARBA00022448"/>
    </source>
</evidence>
<comment type="subcellular location">
    <subcellularLocation>
        <location evidence="2">Cytoplasm</location>
    </subcellularLocation>
    <subcellularLocation>
        <location evidence="1">Nucleus</location>
    </subcellularLocation>
</comment>
<dbReference type="Pfam" id="PF03810">
    <property type="entry name" value="IBN_N"/>
    <property type="match status" value="1"/>
</dbReference>
<keyword evidence="6" id="KW-0653">Protein transport</keyword>
<evidence type="ECO:0000313" key="10">
    <source>
        <dbReference type="Proteomes" id="UP001211907"/>
    </source>
</evidence>
<organism evidence="9 10">
    <name type="scientific">Physocladia obscura</name>
    <dbReference type="NCBI Taxonomy" id="109957"/>
    <lineage>
        <taxon>Eukaryota</taxon>
        <taxon>Fungi</taxon>
        <taxon>Fungi incertae sedis</taxon>
        <taxon>Chytridiomycota</taxon>
        <taxon>Chytridiomycota incertae sedis</taxon>
        <taxon>Chytridiomycetes</taxon>
        <taxon>Chytridiales</taxon>
        <taxon>Chytriomycetaceae</taxon>
        <taxon>Physocladia</taxon>
    </lineage>
</organism>
<dbReference type="GO" id="GO:0005635">
    <property type="term" value="C:nuclear envelope"/>
    <property type="evidence" value="ECO:0007669"/>
    <property type="project" value="TreeGrafter"/>
</dbReference>
<evidence type="ECO:0000256" key="6">
    <source>
        <dbReference type="ARBA" id="ARBA00022927"/>
    </source>
</evidence>
<evidence type="ECO:0000256" key="7">
    <source>
        <dbReference type="ARBA" id="ARBA00023242"/>
    </source>
</evidence>
<keyword evidence="4" id="KW-0813">Transport</keyword>
<dbReference type="SUPFAM" id="SSF48371">
    <property type="entry name" value="ARM repeat"/>
    <property type="match status" value="1"/>
</dbReference>
<dbReference type="GO" id="GO:0006606">
    <property type="term" value="P:protein import into nucleus"/>
    <property type="evidence" value="ECO:0007669"/>
    <property type="project" value="TreeGrafter"/>
</dbReference>
<reference evidence="9" key="1">
    <citation type="submission" date="2020-05" db="EMBL/GenBank/DDBJ databases">
        <title>Phylogenomic resolution of chytrid fungi.</title>
        <authorList>
            <person name="Stajich J.E."/>
            <person name="Amses K."/>
            <person name="Simmons R."/>
            <person name="Seto K."/>
            <person name="Myers J."/>
            <person name="Bonds A."/>
            <person name="Quandt C.A."/>
            <person name="Barry K."/>
            <person name="Liu P."/>
            <person name="Grigoriev I."/>
            <person name="Longcore J.E."/>
            <person name="James T.Y."/>
        </authorList>
    </citation>
    <scope>NUCLEOTIDE SEQUENCE</scope>
    <source>
        <strain evidence="9">JEL0513</strain>
    </source>
</reference>
<dbReference type="Proteomes" id="UP001211907">
    <property type="component" value="Unassembled WGS sequence"/>
</dbReference>
<dbReference type="InterPro" id="IPR016024">
    <property type="entry name" value="ARM-type_fold"/>
</dbReference>
<dbReference type="SMART" id="SM00913">
    <property type="entry name" value="IBN_N"/>
    <property type="match status" value="1"/>
</dbReference>
<evidence type="ECO:0000256" key="3">
    <source>
        <dbReference type="ARBA" id="ARBA00008669"/>
    </source>
</evidence>
<dbReference type="AlphaFoldDB" id="A0AAD5XBY9"/>
<gene>
    <name evidence="9" type="primary">CSE1L</name>
    <name evidence="9" type="ORF">HK100_000214</name>
</gene>
<dbReference type="Gene3D" id="1.25.10.10">
    <property type="entry name" value="Leucine-rich Repeat Variant"/>
    <property type="match status" value="1"/>
</dbReference>
<dbReference type="GO" id="GO:0005829">
    <property type="term" value="C:cytosol"/>
    <property type="evidence" value="ECO:0007669"/>
    <property type="project" value="TreeGrafter"/>
</dbReference>
<dbReference type="Pfam" id="PF03378">
    <property type="entry name" value="CAS_CSE1"/>
    <property type="match status" value="2"/>
</dbReference>
<accession>A0AAD5XBY9</accession>
<proteinExistence type="inferred from homology"/>
<keyword evidence="5" id="KW-0963">Cytoplasm</keyword>
<keyword evidence="10" id="KW-1185">Reference proteome</keyword>
<name>A0AAD5XBY9_9FUNG</name>
<sequence>MEQAIAQHIQNTLSAHQETRASAEAALSSAEQTPGFPLALLRVVAAHSDLGVRVTSAVYFKNLIKRLWAVQPDTPDRIAADDRVAIKTAIVDLMISSPNAIQLQLSEAVTMIADTDFPDQWPNLVPLLVSKLDASNYDINVGVLQTAHSIFKRWRHQVESNKLFAEIKMVLDQFALPFFEFFKATDALVDSNSGNPKALAVLFNSILLLTKIFYSLNCQEYPEFFEDNHEALMALLKKYLLYNNPALETRDNEEVGPIEKVKSSICEIIDLYGSKYEEDFKTLPQFVETVWGVLVTTGLQPKYDELVSKAIGFLVAVVRPVRHKHMFSPEVLKNICQSIIIPNMTLREADVELFQDEPMEYIRRDLEGSEMGTRRGAATDLIRGLLAHFAQEITSILSEYLGLLLGEYSRDIKMNWKAKDSALYLIIAVSAKASSLQSGVTSVNEYIDTISVFASNVLPDLQSPVNGPTESIIKVDALKYVLTFRNQLSKEQLLQVFPFIVQHLSSTNYAVFTYASVCIERILAMKAGSKTMFTNVDIQQYTQAILLRIFDIIETNGSSSEKLAENDYLMKALMRVVLIARDDATSYVSQLLTRLTKIIDAIAKNPSNPKFNHYAFETVGILIRNVCQNNSQVVSEFETFLFPPFQSILQQDVAEFMPYVFQLMSQMLSIHKEAGIPPAYSVMLQPLLTPALWESHGNIPALVGLLESFLEKGASQIVQGNQLTPILGIYHKLISSRMNDNFGMDLILSVYENVSRLFKDLFTSIILPGLAEMVQPEERKLFIIGMTNLLTGSSIIISDQYLSLWPLIIETQIQLIKIPAAENADLNAEDEFYIADVEEAGYQASFARLSAPAKKSGGTAAGVRAVDPKQYFVQRMTAFRSSPGAARIPPENFAFLS</sequence>
<comment type="similarity">
    <text evidence="3">Belongs to the XPO2/CSE1 family.</text>
</comment>
<protein>
    <submittedName>
        <fullName evidence="9">Exportin-2</fullName>
    </submittedName>
</protein>
<evidence type="ECO:0000256" key="2">
    <source>
        <dbReference type="ARBA" id="ARBA00004496"/>
    </source>
</evidence>
<evidence type="ECO:0000256" key="5">
    <source>
        <dbReference type="ARBA" id="ARBA00022490"/>
    </source>
</evidence>
<dbReference type="EMBL" id="JADGJH010001038">
    <property type="protein sequence ID" value="KAJ3119632.1"/>
    <property type="molecule type" value="Genomic_DNA"/>
</dbReference>
<dbReference type="InterPro" id="IPR013713">
    <property type="entry name" value="XPO2_central"/>
</dbReference>
<dbReference type="InterPro" id="IPR005043">
    <property type="entry name" value="XPO2_C"/>
</dbReference>
<dbReference type="PANTHER" id="PTHR10997">
    <property type="entry name" value="IMPORTIN-7, 8, 11"/>
    <property type="match status" value="1"/>
</dbReference>
<dbReference type="InterPro" id="IPR011989">
    <property type="entry name" value="ARM-like"/>
</dbReference>
<dbReference type="InterPro" id="IPR001494">
    <property type="entry name" value="Importin-beta_N"/>
</dbReference>
<dbReference type="GO" id="GO:0006611">
    <property type="term" value="P:protein export from nucleus"/>
    <property type="evidence" value="ECO:0007669"/>
    <property type="project" value="TreeGrafter"/>
</dbReference>
<dbReference type="PANTHER" id="PTHR10997:SF8">
    <property type="entry name" value="EXPORTIN-2"/>
    <property type="match status" value="1"/>
</dbReference>
<comment type="caution">
    <text evidence="9">The sequence shown here is derived from an EMBL/GenBank/DDBJ whole genome shotgun (WGS) entry which is preliminary data.</text>
</comment>
<evidence type="ECO:0000256" key="1">
    <source>
        <dbReference type="ARBA" id="ARBA00004123"/>
    </source>
</evidence>
<dbReference type="GO" id="GO:0005049">
    <property type="term" value="F:nuclear export signal receptor activity"/>
    <property type="evidence" value="ECO:0007669"/>
    <property type="project" value="TreeGrafter"/>
</dbReference>
<dbReference type="GO" id="GO:0031267">
    <property type="term" value="F:small GTPase binding"/>
    <property type="evidence" value="ECO:0007669"/>
    <property type="project" value="InterPro"/>
</dbReference>
<evidence type="ECO:0000259" key="8">
    <source>
        <dbReference type="PROSITE" id="PS50166"/>
    </source>
</evidence>